<dbReference type="InterPro" id="IPR036291">
    <property type="entry name" value="NAD(P)-bd_dom_sf"/>
</dbReference>
<dbReference type="SMART" id="SM00822">
    <property type="entry name" value="PKS_KR"/>
    <property type="match status" value="1"/>
</dbReference>
<dbReference type="EMBL" id="JAFBEB010000003">
    <property type="protein sequence ID" value="MBM7589552.1"/>
    <property type="molecule type" value="Genomic_DNA"/>
</dbReference>
<name>A0A938XT55_9BACL</name>
<dbReference type="NCBIfam" id="NF005559">
    <property type="entry name" value="PRK07231.1"/>
    <property type="match status" value="1"/>
</dbReference>
<proteinExistence type="inferred from homology"/>
<keyword evidence="2 4" id="KW-0560">Oxidoreductase</keyword>
<dbReference type="Proteomes" id="UP000717624">
    <property type="component" value="Unassembled WGS sequence"/>
</dbReference>
<dbReference type="EC" id="1.1.1.100" evidence="4"/>
<protein>
    <submittedName>
        <fullName evidence="4">3-oxoacyl-[acyl-carrier protein] reductase</fullName>
        <ecNumber evidence="4">1.1.1.100</ecNumber>
    </submittedName>
</protein>
<feature type="domain" description="Ketoreductase" evidence="3">
    <location>
        <begin position="8"/>
        <end position="184"/>
    </location>
</feature>
<organism evidence="4 5">
    <name type="scientific">Brevibacillus fulvus</name>
    <dbReference type="NCBI Taxonomy" id="1125967"/>
    <lineage>
        <taxon>Bacteria</taxon>
        <taxon>Bacillati</taxon>
        <taxon>Bacillota</taxon>
        <taxon>Bacilli</taxon>
        <taxon>Bacillales</taxon>
        <taxon>Paenibacillaceae</taxon>
        <taxon>Brevibacillus</taxon>
    </lineage>
</organism>
<dbReference type="InterPro" id="IPR002347">
    <property type="entry name" value="SDR_fam"/>
</dbReference>
<dbReference type="SUPFAM" id="SSF51735">
    <property type="entry name" value="NAD(P)-binding Rossmann-fold domains"/>
    <property type="match status" value="1"/>
</dbReference>
<sequence>MKLRLQEKVVLVTGGSRGIGRAIALKAAAEGARVVVNYNSGAEKAQEVVAHIAAEQGGEALAVQADVSNREQVDRMVEQVLSRYGTIDVLVNNAGITHDRLVFDMEYEDLLKVFHVNFGGAFHATKAVLEVMMGQRQGAIVNISSVMGEGGWVGQANYAVSKAAINAFTRTAAMELARFQIRVNAVLPGFCSTDMVSQQMKEAKRITNQIAQKRAGDPEEVANAAIFLASDEASYITGTSLIVDGGLFNLVGVGKPL</sequence>
<evidence type="ECO:0000259" key="3">
    <source>
        <dbReference type="SMART" id="SM00822"/>
    </source>
</evidence>
<comment type="caution">
    <text evidence="4">The sequence shown here is derived from an EMBL/GenBank/DDBJ whole genome shotgun (WGS) entry which is preliminary data.</text>
</comment>
<dbReference type="RefSeq" id="WP_204517282.1">
    <property type="nucleotide sequence ID" value="NZ_BAABIN010000038.1"/>
</dbReference>
<dbReference type="Pfam" id="PF13561">
    <property type="entry name" value="adh_short_C2"/>
    <property type="match status" value="1"/>
</dbReference>
<accession>A0A938XT55</accession>
<evidence type="ECO:0000313" key="5">
    <source>
        <dbReference type="Proteomes" id="UP000717624"/>
    </source>
</evidence>
<reference evidence="4" key="1">
    <citation type="submission" date="2021-01" db="EMBL/GenBank/DDBJ databases">
        <title>Genomic Encyclopedia of Type Strains, Phase IV (KMG-IV): sequencing the most valuable type-strain genomes for metagenomic binning, comparative biology and taxonomic classification.</title>
        <authorList>
            <person name="Goeker M."/>
        </authorList>
    </citation>
    <scope>NUCLEOTIDE SEQUENCE</scope>
    <source>
        <strain evidence="4">DSM 25523</strain>
    </source>
</reference>
<evidence type="ECO:0000313" key="4">
    <source>
        <dbReference type="EMBL" id="MBM7589552.1"/>
    </source>
</evidence>
<dbReference type="InterPro" id="IPR057326">
    <property type="entry name" value="KR_dom"/>
</dbReference>
<dbReference type="GO" id="GO:0032787">
    <property type="term" value="P:monocarboxylic acid metabolic process"/>
    <property type="evidence" value="ECO:0007669"/>
    <property type="project" value="UniProtKB-ARBA"/>
</dbReference>
<comment type="similarity">
    <text evidence="1">Belongs to the short-chain dehydrogenases/reductases (SDR) family.</text>
</comment>
<dbReference type="AlphaFoldDB" id="A0A938XT55"/>
<dbReference type="PRINTS" id="PR00081">
    <property type="entry name" value="GDHRDH"/>
</dbReference>
<dbReference type="NCBIfam" id="NF009466">
    <property type="entry name" value="PRK12826.1-2"/>
    <property type="match status" value="1"/>
</dbReference>
<dbReference type="PRINTS" id="PR00080">
    <property type="entry name" value="SDRFAMILY"/>
</dbReference>
<dbReference type="PANTHER" id="PTHR42879">
    <property type="entry name" value="3-OXOACYL-(ACYL-CARRIER-PROTEIN) REDUCTASE"/>
    <property type="match status" value="1"/>
</dbReference>
<dbReference type="InterPro" id="IPR020904">
    <property type="entry name" value="Sc_DH/Rdtase_CS"/>
</dbReference>
<dbReference type="PROSITE" id="PS00061">
    <property type="entry name" value="ADH_SHORT"/>
    <property type="match status" value="1"/>
</dbReference>
<dbReference type="FunFam" id="3.40.50.720:FF:000173">
    <property type="entry name" value="3-oxoacyl-[acyl-carrier protein] reductase"/>
    <property type="match status" value="1"/>
</dbReference>
<keyword evidence="5" id="KW-1185">Reference proteome</keyword>
<dbReference type="GO" id="GO:0004316">
    <property type="term" value="F:3-oxoacyl-[acyl-carrier-protein] reductase (NADPH) activity"/>
    <property type="evidence" value="ECO:0007669"/>
    <property type="project" value="UniProtKB-EC"/>
</dbReference>
<evidence type="ECO:0000256" key="2">
    <source>
        <dbReference type="ARBA" id="ARBA00023002"/>
    </source>
</evidence>
<gene>
    <name evidence="4" type="ORF">JOD01_001152</name>
</gene>
<dbReference type="InterPro" id="IPR050259">
    <property type="entry name" value="SDR"/>
</dbReference>
<dbReference type="Gene3D" id="3.40.50.720">
    <property type="entry name" value="NAD(P)-binding Rossmann-like Domain"/>
    <property type="match status" value="1"/>
</dbReference>
<dbReference type="PANTHER" id="PTHR42879:SF2">
    <property type="entry name" value="3-OXOACYL-[ACYL-CARRIER-PROTEIN] REDUCTASE FABG"/>
    <property type="match status" value="1"/>
</dbReference>
<evidence type="ECO:0000256" key="1">
    <source>
        <dbReference type="ARBA" id="ARBA00006484"/>
    </source>
</evidence>